<dbReference type="EMBL" id="BEHT01000029">
    <property type="protein sequence ID" value="GBC99517.1"/>
    <property type="molecule type" value="Genomic_DNA"/>
</dbReference>
<dbReference type="Gene3D" id="2.60.120.1390">
    <property type="match status" value="3"/>
</dbReference>
<dbReference type="Gene3D" id="2.60.120.260">
    <property type="entry name" value="Galactose-binding domain-like"/>
    <property type="match status" value="1"/>
</dbReference>
<proteinExistence type="predicted"/>
<dbReference type="InterPro" id="IPR021345">
    <property type="entry name" value="DUF2961"/>
</dbReference>
<comment type="caution">
    <text evidence="1">The sequence shown here is derived from an EMBL/GenBank/DDBJ whole genome shotgun (WGS) entry which is preliminary data.</text>
</comment>
<reference evidence="2" key="1">
    <citation type="submission" date="2017-09" db="EMBL/GenBank/DDBJ databases">
        <title>Metaegenomics of thermophilic ammonia-oxidizing enrichment culture.</title>
        <authorList>
            <person name="Kato S."/>
            <person name="Suzuki K."/>
        </authorList>
    </citation>
    <scope>NUCLEOTIDE SEQUENCE [LARGE SCALE GENOMIC DNA]</scope>
</reference>
<accession>A0A2H5XEF1</accession>
<sequence>MRHRLVSVIAVTLWTVVGLNAQRPFPPAEIGVDTLLRWLITVDHLPYLRDFRCMQFSSYDRTGGNRDFGNFLRVEGNTAVLAEMDGPGAIVRIWSANPRGRLRIYLDDMDKPVIDCPMRDWFEGRVPPIRPPLAMPSSGGVVSYFPMPFAQKMRVTVDDPGPMYYHVTVLKFPSDTKVRTLRLPLSANELAALDEVLRVWTSPVQLPSRWAFEEHTIAPRSRKVVFDLRGPARITGLFLSVPPEQFLAWRRGVLRIYWDGERSPSVEAPLGDFFGSGFGPTYLYAPLIGFTDEGVGYCRFPMPFAKSARIVVENGLSEPLTLRIAVQSEGLNPAELKRMGYFHAKWVWWFTRKGVPHQLLKAQKARGHFVGAAMTMQSAAGLGFLEGDELFDADGARVFNGTGTEDYFNSGWYFQTGPVIAPLHGCVRKTDNSIVAYRIHITDAVVWQESADLKIEHGAVSDTEGVEYASVAWWYQTEPHTDFFKLPPASVLNFPRQPVTLPPTALVAATLVTPRKGVEVLGLFRFTNAAGMDAVVVRPPQRTLLIPLKDIVPDRGLLFGYFVKRRDFGVVRVFIGDRQVGEVDLRGETEDGRVVRLPLGAVRLAPDQKAIRLEGDGKRLFAVLGFELRSQSPFITDWLIAGPFPNEGDKGFDATYPPEQAKSLDEALKVAEWRRVSAPDGVLNLLPHFKPNTNVVAYALAVIDAPSETVTELLLGSDDGVKVWLNGELVHNHHAHRGLTVDQDPVRVRLRKGANWLLVKVENGGGDWAVAVRVRDADGVLKFSAPQR</sequence>
<evidence type="ECO:0000313" key="2">
    <source>
        <dbReference type="Proteomes" id="UP000236173"/>
    </source>
</evidence>
<dbReference type="Proteomes" id="UP000236173">
    <property type="component" value="Unassembled WGS sequence"/>
</dbReference>
<organism evidence="1 2">
    <name type="scientific">Candidatus Fervidibacter japonicus</name>
    <dbReference type="NCBI Taxonomy" id="2035412"/>
    <lineage>
        <taxon>Bacteria</taxon>
        <taxon>Candidatus Fervidibacterota</taxon>
        <taxon>Candidatus Fervidibacter</taxon>
    </lineage>
</organism>
<evidence type="ECO:0000313" key="1">
    <source>
        <dbReference type="EMBL" id="GBC99517.1"/>
    </source>
</evidence>
<evidence type="ECO:0008006" key="3">
    <source>
        <dbReference type="Google" id="ProtNLM"/>
    </source>
</evidence>
<dbReference type="Pfam" id="PF11175">
    <property type="entry name" value="DUF2961"/>
    <property type="match status" value="1"/>
</dbReference>
<gene>
    <name evidence="1" type="ORF">HRbin17_02042</name>
</gene>
<dbReference type="AlphaFoldDB" id="A0A2H5XEF1"/>
<name>A0A2H5XEF1_9BACT</name>
<protein>
    <recommendedName>
        <fullName evidence="3">DUF2961 domain-containing protein</fullName>
    </recommendedName>
</protein>